<sequence length="210" mass="24162">MESANPWEPGAANPAASFLKKCLRKGLLTQNSLDLNKIEFGNTVPFVQRFRLIDEISHTKAELEQKSLELKLLKLQNDTADITHPVCLTEKYSRLQSMNSHLEAVLQETVSLKQRLVQPTCHHCLPVEANYHRYVSELLPMMVNFIAKLDSNLQLINSIPQVTKKVNLMENLVARMVSEVLKLKETMEFIVKWREQQKTELESWQAHDAL</sequence>
<comment type="caution">
    <text evidence="1">The sequence shown here is derived from an EMBL/GenBank/DDBJ whole genome shotgun (WGS) entry which is preliminary data.</text>
</comment>
<dbReference type="PRINTS" id="PR02088">
    <property type="entry name" value="HAUSAUGMINL2"/>
</dbReference>
<dbReference type="GO" id="GO:0007020">
    <property type="term" value="P:microtubule nucleation"/>
    <property type="evidence" value="ECO:0007669"/>
    <property type="project" value="TreeGrafter"/>
</dbReference>
<dbReference type="EMBL" id="BFAA01003884">
    <property type="protein sequence ID" value="GCB62257.1"/>
    <property type="molecule type" value="Genomic_DNA"/>
</dbReference>
<proteinExistence type="predicted"/>
<dbReference type="OrthoDB" id="2436605at2759"/>
<dbReference type="InterPro" id="IPR026242">
    <property type="entry name" value="HAUS2_metazoa"/>
</dbReference>
<dbReference type="Pfam" id="PF15003">
    <property type="entry name" value="HAUS2"/>
    <property type="match status" value="1"/>
</dbReference>
<dbReference type="PANTHER" id="PTHR16039">
    <property type="entry name" value="HAUS AUGMIN-LIKE COMPLEX SUBUNIT 2"/>
    <property type="match status" value="1"/>
</dbReference>
<reference evidence="1 2" key="1">
    <citation type="journal article" date="2018" name="Nat. Ecol. Evol.">
        <title>Shark genomes provide insights into elasmobranch evolution and the origin of vertebrates.</title>
        <authorList>
            <person name="Hara Y"/>
            <person name="Yamaguchi K"/>
            <person name="Onimaru K"/>
            <person name="Kadota M"/>
            <person name="Koyanagi M"/>
            <person name="Keeley SD"/>
            <person name="Tatsumi K"/>
            <person name="Tanaka K"/>
            <person name="Motone F"/>
            <person name="Kageyama Y"/>
            <person name="Nozu R"/>
            <person name="Adachi N"/>
            <person name="Nishimura O"/>
            <person name="Nakagawa R"/>
            <person name="Tanegashima C"/>
            <person name="Kiyatake I"/>
            <person name="Matsumoto R"/>
            <person name="Murakumo K"/>
            <person name="Nishida K"/>
            <person name="Terakita A"/>
            <person name="Kuratani S"/>
            <person name="Sato K"/>
            <person name="Hyodo S Kuraku.S."/>
        </authorList>
    </citation>
    <scope>NUCLEOTIDE SEQUENCE [LARGE SCALE GENOMIC DNA]</scope>
</reference>
<dbReference type="GO" id="GO:1990498">
    <property type="term" value="C:mitotic spindle microtubule"/>
    <property type="evidence" value="ECO:0007669"/>
    <property type="project" value="TreeGrafter"/>
</dbReference>
<dbReference type="STRING" id="75743.A0A401NN51"/>
<name>A0A401NN51_SCYTO</name>
<dbReference type="AlphaFoldDB" id="A0A401NN51"/>
<organism evidence="1 2">
    <name type="scientific">Scyliorhinus torazame</name>
    <name type="common">Cloudy catshark</name>
    <name type="synonym">Catulus torazame</name>
    <dbReference type="NCBI Taxonomy" id="75743"/>
    <lineage>
        <taxon>Eukaryota</taxon>
        <taxon>Metazoa</taxon>
        <taxon>Chordata</taxon>
        <taxon>Craniata</taxon>
        <taxon>Vertebrata</taxon>
        <taxon>Chondrichthyes</taxon>
        <taxon>Elasmobranchii</taxon>
        <taxon>Galeomorphii</taxon>
        <taxon>Galeoidea</taxon>
        <taxon>Carcharhiniformes</taxon>
        <taxon>Scyliorhinidae</taxon>
        <taxon>Scyliorhinus</taxon>
    </lineage>
</organism>
<evidence type="ECO:0008006" key="3">
    <source>
        <dbReference type="Google" id="ProtNLM"/>
    </source>
</evidence>
<dbReference type="OMA" id="HQWDLSP"/>
<dbReference type="GO" id="GO:0070652">
    <property type="term" value="C:HAUS complex"/>
    <property type="evidence" value="ECO:0007669"/>
    <property type="project" value="InterPro"/>
</dbReference>
<dbReference type="Proteomes" id="UP000288216">
    <property type="component" value="Unassembled WGS sequence"/>
</dbReference>
<gene>
    <name evidence="1" type="ORF">scyTo_0009489</name>
</gene>
<evidence type="ECO:0000313" key="2">
    <source>
        <dbReference type="Proteomes" id="UP000288216"/>
    </source>
</evidence>
<dbReference type="InterPro" id="IPR028346">
    <property type="entry name" value="HAUS2"/>
</dbReference>
<dbReference type="GO" id="GO:0051225">
    <property type="term" value="P:spindle assembly"/>
    <property type="evidence" value="ECO:0007669"/>
    <property type="project" value="InterPro"/>
</dbReference>
<accession>A0A401NN51</accession>
<dbReference type="PANTHER" id="PTHR16039:SF1">
    <property type="entry name" value="HAUS AUGMIN-LIKE COMPLEX SUBUNIT 2"/>
    <property type="match status" value="1"/>
</dbReference>
<dbReference type="GO" id="GO:0005813">
    <property type="term" value="C:centrosome"/>
    <property type="evidence" value="ECO:0007669"/>
    <property type="project" value="TreeGrafter"/>
</dbReference>
<dbReference type="GO" id="GO:0007098">
    <property type="term" value="P:centrosome cycle"/>
    <property type="evidence" value="ECO:0007669"/>
    <property type="project" value="InterPro"/>
</dbReference>
<keyword evidence="2" id="KW-1185">Reference proteome</keyword>
<protein>
    <recommendedName>
        <fullName evidence="3">HAUS augmin-like complex subunit 2</fullName>
    </recommendedName>
</protein>
<evidence type="ECO:0000313" key="1">
    <source>
        <dbReference type="EMBL" id="GCB62257.1"/>
    </source>
</evidence>